<gene>
    <name evidence="1" type="ORF">RYX45_05940</name>
</gene>
<evidence type="ECO:0000313" key="2">
    <source>
        <dbReference type="Proteomes" id="UP001285636"/>
    </source>
</evidence>
<dbReference type="InterPro" id="IPR036170">
    <property type="entry name" value="YezG-like_sf"/>
</dbReference>
<accession>A0AAJ2KTF4</accession>
<dbReference type="SUPFAM" id="SSF160424">
    <property type="entry name" value="BH3703-like"/>
    <property type="match status" value="1"/>
</dbReference>
<dbReference type="Proteomes" id="UP001285636">
    <property type="component" value="Unassembled WGS sequence"/>
</dbReference>
<reference evidence="1" key="1">
    <citation type="submission" date="2023-10" db="EMBL/GenBank/DDBJ databases">
        <title>Screening of Alkalihalophilus pseudofirmusBZ-TG-HK211 and Its Alleviation of Salt Stress on Rapeseed Growth.</title>
        <authorList>
            <person name="Zhao B."/>
            <person name="Guo T."/>
        </authorList>
    </citation>
    <scope>NUCLEOTIDE SEQUENCE</scope>
    <source>
        <strain evidence="1">BZ-TG-HK211</strain>
    </source>
</reference>
<dbReference type="EMBL" id="JAWJAY010000001">
    <property type="protein sequence ID" value="MDV2884711.1"/>
    <property type="molecule type" value="Genomic_DNA"/>
</dbReference>
<dbReference type="InterPro" id="IPR006728">
    <property type="entry name" value="YezG-like"/>
</dbReference>
<comment type="caution">
    <text evidence="1">The sequence shown here is derived from an EMBL/GenBank/DDBJ whole genome shotgun (WGS) entry which is preliminary data.</text>
</comment>
<organism evidence="1 2">
    <name type="scientific">Alkalihalophilus pseudofirmus</name>
    <name type="common">Bacillus pseudofirmus</name>
    <dbReference type="NCBI Taxonomy" id="79885"/>
    <lineage>
        <taxon>Bacteria</taxon>
        <taxon>Bacillati</taxon>
        <taxon>Bacillota</taxon>
        <taxon>Bacilli</taxon>
        <taxon>Bacillales</taxon>
        <taxon>Bacillaceae</taxon>
        <taxon>Alkalihalophilus</taxon>
    </lineage>
</organism>
<dbReference type="AlphaFoldDB" id="A0AAJ2KTF4"/>
<name>A0AAJ2KTF4_ALKPS</name>
<proteinExistence type="predicted"/>
<dbReference type="RefSeq" id="WP_323466167.1">
    <property type="nucleotide sequence ID" value="NZ_CP144224.1"/>
</dbReference>
<dbReference type="Pfam" id="PF04634">
    <property type="entry name" value="YezG-like"/>
    <property type="match status" value="1"/>
</dbReference>
<protein>
    <submittedName>
        <fullName evidence="1">DUF600 family protein</fullName>
    </submittedName>
</protein>
<evidence type="ECO:0000313" key="1">
    <source>
        <dbReference type="EMBL" id="MDV2884711.1"/>
    </source>
</evidence>
<dbReference type="Gene3D" id="3.30.500.20">
    <property type="entry name" value="BH3703-like domains"/>
    <property type="match status" value="1"/>
</dbReference>
<sequence>MKSLWNINVRWLTMQEEIIIIDKKFEDIARQVIDMTPEKWDVIKLYADVSDDALQVFFYYTPLNGGDPISSHSIPELFNISSNDYRKKRNELLFLVTDLYDLYKDTNEKAWTQFTLSIDQVLHMKIDFQYTDIRKNTPMYNQVVWVYEQFGVKPKSSYGIDLLNEYLEKQ</sequence>